<dbReference type="CDD" id="cd04077">
    <property type="entry name" value="Peptidases_S8_PCSK9_ProteinaseK_like"/>
    <property type="match status" value="1"/>
</dbReference>
<dbReference type="PROSITE" id="PS00138">
    <property type="entry name" value="SUBTILASE_SER"/>
    <property type="match status" value="1"/>
</dbReference>
<feature type="active site" description="Charge relay system" evidence="6">
    <location>
        <position position="184"/>
    </location>
</feature>
<dbReference type="Proteomes" id="UP001586593">
    <property type="component" value="Unassembled WGS sequence"/>
</dbReference>
<dbReference type="InterPro" id="IPR050131">
    <property type="entry name" value="Peptidase_S8_subtilisin-like"/>
</dbReference>
<feature type="active site" description="Charge relay system" evidence="6">
    <location>
        <position position="372"/>
    </location>
</feature>
<keyword evidence="11" id="KW-1185">Reference proteome</keyword>
<evidence type="ECO:0000259" key="8">
    <source>
        <dbReference type="Pfam" id="PF00082"/>
    </source>
</evidence>
<evidence type="ECO:0000256" key="4">
    <source>
        <dbReference type="ARBA" id="ARBA00022801"/>
    </source>
</evidence>
<sequence>MPTSSQMPSMRDRGRDQGLSVVPSLFIPCHPLLPRLPVAVLDRPATPHYRAAPMSFRLHAAIGPLGTAKLVPGKYIVKLHDGASDAALHAAVAKLGSSTKADHVYSAGHFKGFASKLDTKTLESIQDIPDVEYIEQEAIFSINAFVTQSNVPWGLGRISHRAPGSTDYVYDDSAGAGTCAYVIDTGIYTAHSQFEGRATWLYNSADNQDTDLNGHGTHVSGTIGSAAYGVAKKTNLYAVKVLDAGGSGTTSGVIAGMNFVVQDVATRSCPNGTVANMSLGGGSSSAINSAARALVNAGVFLAVAAGNSDDDASFYSPSGEPSVCTVGATENTDARAYYSNYGTVVDVFAPGTDVLSSWIGSPNATNIISGTSMATPHITGLGAYLLTLLGHKSPADLCSYIASTATSGVLTDIPSGTVNKLAFNGNPSG</sequence>
<name>A0ABR3WRY0_9PEZI</name>
<dbReference type="Pfam" id="PF00082">
    <property type="entry name" value="Peptidase_S8"/>
    <property type="match status" value="1"/>
</dbReference>
<dbReference type="Pfam" id="PF05922">
    <property type="entry name" value="Inhibitor_I9"/>
    <property type="match status" value="1"/>
</dbReference>
<dbReference type="InterPro" id="IPR036852">
    <property type="entry name" value="Peptidase_S8/S53_dom_sf"/>
</dbReference>
<evidence type="ECO:0000256" key="3">
    <source>
        <dbReference type="ARBA" id="ARBA00022729"/>
    </source>
</evidence>
<gene>
    <name evidence="10" type="ORF">VTK73DRAFT_4736</name>
</gene>
<dbReference type="PROSITE" id="PS51892">
    <property type="entry name" value="SUBTILASE"/>
    <property type="match status" value="1"/>
</dbReference>
<dbReference type="PANTHER" id="PTHR43806">
    <property type="entry name" value="PEPTIDASE S8"/>
    <property type="match status" value="1"/>
</dbReference>
<comment type="caution">
    <text evidence="10">The sequence shown here is derived from an EMBL/GenBank/DDBJ whole genome shotgun (WGS) entry which is preliminary data.</text>
</comment>
<keyword evidence="2 6" id="KW-0645">Protease</keyword>
<keyword evidence="3" id="KW-0732">Signal</keyword>
<dbReference type="InterPro" id="IPR034193">
    <property type="entry name" value="PCSK9_ProteinaseK-like"/>
</dbReference>
<evidence type="ECO:0000256" key="2">
    <source>
        <dbReference type="ARBA" id="ARBA00022670"/>
    </source>
</evidence>
<dbReference type="SUPFAM" id="SSF54897">
    <property type="entry name" value="Protease propeptides/inhibitors"/>
    <property type="match status" value="1"/>
</dbReference>
<dbReference type="InterPro" id="IPR022398">
    <property type="entry name" value="Peptidase_S8_His-AS"/>
</dbReference>
<protein>
    <submittedName>
        <fullName evidence="10">Uncharacterized protein</fullName>
    </submittedName>
</protein>
<dbReference type="SUPFAM" id="SSF52743">
    <property type="entry name" value="Subtilisin-like"/>
    <property type="match status" value="1"/>
</dbReference>
<dbReference type="InterPro" id="IPR000209">
    <property type="entry name" value="Peptidase_S8/S53_dom"/>
</dbReference>
<dbReference type="InterPro" id="IPR010259">
    <property type="entry name" value="S8pro/Inhibitor_I9"/>
</dbReference>
<evidence type="ECO:0000256" key="5">
    <source>
        <dbReference type="ARBA" id="ARBA00022825"/>
    </source>
</evidence>
<feature type="domain" description="Inhibitor I9" evidence="9">
    <location>
        <begin position="74"/>
        <end position="140"/>
    </location>
</feature>
<evidence type="ECO:0000313" key="11">
    <source>
        <dbReference type="Proteomes" id="UP001586593"/>
    </source>
</evidence>
<evidence type="ECO:0000256" key="6">
    <source>
        <dbReference type="PROSITE-ProRule" id="PRU01240"/>
    </source>
</evidence>
<dbReference type="InterPro" id="IPR023828">
    <property type="entry name" value="Peptidase_S8_Ser-AS"/>
</dbReference>
<dbReference type="PRINTS" id="PR00723">
    <property type="entry name" value="SUBTILISIN"/>
</dbReference>
<dbReference type="PROSITE" id="PS00137">
    <property type="entry name" value="SUBTILASE_HIS"/>
    <property type="match status" value="1"/>
</dbReference>
<comment type="similarity">
    <text evidence="1 6 7">Belongs to the peptidase S8 family.</text>
</comment>
<keyword evidence="5 6" id="KW-0720">Serine protease</keyword>
<reference evidence="10 11" key="1">
    <citation type="journal article" date="2024" name="Commun. Biol.">
        <title>Comparative genomic analysis of thermophilic fungi reveals convergent evolutionary adaptations and gene losses.</title>
        <authorList>
            <person name="Steindorff A.S."/>
            <person name="Aguilar-Pontes M.V."/>
            <person name="Robinson A.J."/>
            <person name="Andreopoulos B."/>
            <person name="LaButti K."/>
            <person name="Kuo A."/>
            <person name="Mondo S."/>
            <person name="Riley R."/>
            <person name="Otillar R."/>
            <person name="Haridas S."/>
            <person name="Lipzen A."/>
            <person name="Grimwood J."/>
            <person name="Schmutz J."/>
            <person name="Clum A."/>
            <person name="Reid I.D."/>
            <person name="Moisan M.C."/>
            <person name="Butler G."/>
            <person name="Nguyen T.T.M."/>
            <person name="Dewar K."/>
            <person name="Conant G."/>
            <person name="Drula E."/>
            <person name="Henrissat B."/>
            <person name="Hansel C."/>
            <person name="Singer S."/>
            <person name="Hutchinson M.I."/>
            <person name="de Vries R.P."/>
            <person name="Natvig D.O."/>
            <person name="Powell A.J."/>
            <person name="Tsang A."/>
            <person name="Grigoriev I.V."/>
        </authorList>
    </citation>
    <scope>NUCLEOTIDE SEQUENCE [LARGE SCALE GENOMIC DNA]</scope>
    <source>
        <strain evidence="10 11">ATCC 24622</strain>
    </source>
</reference>
<evidence type="ECO:0000256" key="7">
    <source>
        <dbReference type="RuleBase" id="RU003355"/>
    </source>
</evidence>
<dbReference type="PANTHER" id="PTHR43806:SF58">
    <property type="entry name" value="ALKALINE PROTEASE 1-RELATED"/>
    <property type="match status" value="1"/>
</dbReference>
<dbReference type="InterPro" id="IPR023827">
    <property type="entry name" value="Peptidase_S8_Asp-AS"/>
</dbReference>
<accession>A0ABR3WRY0</accession>
<evidence type="ECO:0000259" key="9">
    <source>
        <dbReference type="Pfam" id="PF05922"/>
    </source>
</evidence>
<dbReference type="InterPro" id="IPR037045">
    <property type="entry name" value="S8pro/Inhibitor_I9_sf"/>
</dbReference>
<proteinExistence type="inferred from homology"/>
<dbReference type="Gene3D" id="3.40.50.200">
    <property type="entry name" value="Peptidase S8/S53 domain"/>
    <property type="match status" value="1"/>
</dbReference>
<dbReference type="EMBL" id="JAZHXJ010000267">
    <property type="protein sequence ID" value="KAL1866431.1"/>
    <property type="molecule type" value="Genomic_DNA"/>
</dbReference>
<feature type="active site" description="Charge relay system" evidence="6">
    <location>
        <position position="215"/>
    </location>
</feature>
<evidence type="ECO:0000313" key="10">
    <source>
        <dbReference type="EMBL" id="KAL1866431.1"/>
    </source>
</evidence>
<keyword evidence="4 6" id="KW-0378">Hydrolase</keyword>
<organism evidence="10 11">
    <name type="scientific">Phialemonium thermophilum</name>
    <dbReference type="NCBI Taxonomy" id="223376"/>
    <lineage>
        <taxon>Eukaryota</taxon>
        <taxon>Fungi</taxon>
        <taxon>Dikarya</taxon>
        <taxon>Ascomycota</taxon>
        <taxon>Pezizomycotina</taxon>
        <taxon>Sordariomycetes</taxon>
        <taxon>Sordariomycetidae</taxon>
        <taxon>Cephalothecales</taxon>
        <taxon>Cephalothecaceae</taxon>
        <taxon>Phialemonium</taxon>
    </lineage>
</organism>
<evidence type="ECO:0000256" key="1">
    <source>
        <dbReference type="ARBA" id="ARBA00011073"/>
    </source>
</evidence>
<dbReference type="Gene3D" id="3.30.70.80">
    <property type="entry name" value="Peptidase S8 propeptide/proteinase inhibitor I9"/>
    <property type="match status" value="1"/>
</dbReference>
<feature type="domain" description="Peptidase S8/S53" evidence="8">
    <location>
        <begin position="182"/>
        <end position="408"/>
    </location>
</feature>
<dbReference type="InterPro" id="IPR015500">
    <property type="entry name" value="Peptidase_S8_subtilisin-rel"/>
</dbReference>
<dbReference type="PROSITE" id="PS00136">
    <property type="entry name" value="SUBTILASE_ASP"/>
    <property type="match status" value="1"/>
</dbReference>